<comment type="caution">
    <text evidence="1">The sequence shown here is derived from an EMBL/GenBank/DDBJ whole genome shotgun (WGS) entry which is preliminary data.</text>
</comment>
<protein>
    <submittedName>
        <fullName evidence="1">Uncharacterized protein</fullName>
    </submittedName>
</protein>
<dbReference type="OrthoDB" id="6105117at2"/>
<dbReference type="RefSeq" id="WP_101534281.1">
    <property type="nucleotide sequence ID" value="NZ_PKUQ01000022.1"/>
</dbReference>
<accession>A0A2N5XR54</accession>
<sequence length="250" mass="26681">MSGTSHVTRQDKRSKLRFRTFEITLQGADTPGFPLLMNIAALTKAAKHSLKGNPIMRLLSQHSVPKLAAFAVFGGLLVAFGANASNGWFQPTHPVEETVQTRSGVTLPSGSWGVVYLNNAREGNLLHLRGIAGAGTLVLRSDAPNECLQSSIELVAGDFGGRSIRFGSTGPIRLAINSRAVAKTLYHGDEIVSADIKVGYGPSQTDADIILLEGLSQSHGFVLDPGHSFWDDLFGVAFKKVTCLGISQAR</sequence>
<reference evidence="1 2" key="1">
    <citation type="submission" date="2018-01" db="EMBL/GenBank/DDBJ databases">
        <title>The draft genome sequence of Cohaesibacter sp. H1304.</title>
        <authorList>
            <person name="Wang N.-N."/>
            <person name="Du Z.-J."/>
        </authorList>
    </citation>
    <scope>NUCLEOTIDE SEQUENCE [LARGE SCALE GENOMIC DNA]</scope>
    <source>
        <strain evidence="1 2">H1304</strain>
    </source>
</reference>
<evidence type="ECO:0000313" key="2">
    <source>
        <dbReference type="Proteomes" id="UP000234881"/>
    </source>
</evidence>
<gene>
    <name evidence="1" type="ORF">C0081_13180</name>
</gene>
<dbReference type="EMBL" id="PKUQ01000022">
    <property type="protein sequence ID" value="PLW76991.1"/>
    <property type="molecule type" value="Genomic_DNA"/>
</dbReference>
<dbReference type="AlphaFoldDB" id="A0A2N5XR54"/>
<proteinExistence type="predicted"/>
<dbReference type="Proteomes" id="UP000234881">
    <property type="component" value="Unassembled WGS sequence"/>
</dbReference>
<evidence type="ECO:0000313" key="1">
    <source>
        <dbReference type="EMBL" id="PLW76991.1"/>
    </source>
</evidence>
<organism evidence="1 2">
    <name type="scientific">Cohaesibacter celericrescens</name>
    <dbReference type="NCBI Taxonomy" id="2067669"/>
    <lineage>
        <taxon>Bacteria</taxon>
        <taxon>Pseudomonadati</taxon>
        <taxon>Pseudomonadota</taxon>
        <taxon>Alphaproteobacteria</taxon>
        <taxon>Hyphomicrobiales</taxon>
        <taxon>Cohaesibacteraceae</taxon>
    </lineage>
</organism>
<name>A0A2N5XR54_9HYPH</name>
<keyword evidence="2" id="KW-1185">Reference proteome</keyword>